<accession>A0ABQ8K0Y0</accession>
<comment type="caution">
    <text evidence="1">The sequence shown here is derived from an EMBL/GenBank/DDBJ whole genome shotgun (WGS) entry which is preliminary data.</text>
</comment>
<reference evidence="1 2" key="1">
    <citation type="journal article" date="2021" name="Environ. Microbiol.">
        <title>Gene family expansions and transcriptome signatures uncover fungal adaptations to wood decay.</title>
        <authorList>
            <person name="Hage H."/>
            <person name="Miyauchi S."/>
            <person name="Viragh M."/>
            <person name="Drula E."/>
            <person name="Min B."/>
            <person name="Chaduli D."/>
            <person name="Navarro D."/>
            <person name="Favel A."/>
            <person name="Norest M."/>
            <person name="Lesage-Meessen L."/>
            <person name="Balint B."/>
            <person name="Merenyi Z."/>
            <person name="de Eugenio L."/>
            <person name="Morin E."/>
            <person name="Martinez A.T."/>
            <person name="Baldrian P."/>
            <person name="Stursova M."/>
            <person name="Martinez M.J."/>
            <person name="Novotny C."/>
            <person name="Magnuson J.K."/>
            <person name="Spatafora J.W."/>
            <person name="Maurice S."/>
            <person name="Pangilinan J."/>
            <person name="Andreopoulos W."/>
            <person name="LaButti K."/>
            <person name="Hundley H."/>
            <person name="Na H."/>
            <person name="Kuo A."/>
            <person name="Barry K."/>
            <person name="Lipzen A."/>
            <person name="Henrissat B."/>
            <person name="Riley R."/>
            <person name="Ahrendt S."/>
            <person name="Nagy L.G."/>
            <person name="Grigoriev I.V."/>
            <person name="Martin F."/>
            <person name="Rosso M.N."/>
        </authorList>
    </citation>
    <scope>NUCLEOTIDE SEQUENCE [LARGE SCALE GENOMIC DNA]</scope>
    <source>
        <strain evidence="1 2">CIRM-BRFM 1785</strain>
    </source>
</reference>
<name>A0ABQ8K0Y0_9APHY</name>
<evidence type="ECO:0000313" key="2">
    <source>
        <dbReference type="Proteomes" id="UP000814176"/>
    </source>
</evidence>
<gene>
    <name evidence="1" type="ORF">C8Q71DRAFT_375582</name>
</gene>
<organism evidence="1 2">
    <name type="scientific">Rhodofomes roseus</name>
    <dbReference type="NCBI Taxonomy" id="34475"/>
    <lineage>
        <taxon>Eukaryota</taxon>
        <taxon>Fungi</taxon>
        <taxon>Dikarya</taxon>
        <taxon>Basidiomycota</taxon>
        <taxon>Agaricomycotina</taxon>
        <taxon>Agaricomycetes</taxon>
        <taxon>Polyporales</taxon>
        <taxon>Rhodofomes</taxon>
    </lineage>
</organism>
<sequence length="187" mass="20715">MSPPLFCRHSARHRTFSLSFMQPPLCSLPLLLTIICDASTTFRYCAHRRPSSHRAGDPLFLLRPLHIAGTSVMMNTVKRFLHGTYVPLRHEHQYIDLERRGQSPTAEGALGPTSYAHRSVRHLGLPVTGNFHASRATLAIARDWSSMVASHGRQACSHRDAATIVVQLFAKAPISSVPNVSTTAQRN</sequence>
<dbReference type="GeneID" id="71998886"/>
<protein>
    <recommendedName>
        <fullName evidence="3">Secreted protein</fullName>
    </recommendedName>
</protein>
<evidence type="ECO:0000313" key="1">
    <source>
        <dbReference type="EMBL" id="KAH9830334.1"/>
    </source>
</evidence>
<keyword evidence="2" id="KW-1185">Reference proteome</keyword>
<dbReference type="EMBL" id="JADCUA010000032">
    <property type="protein sequence ID" value="KAH9830334.1"/>
    <property type="molecule type" value="Genomic_DNA"/>
</dbReference>
<evidence type="ECO:0008006" key="3">
    <source>
        <dbReference type="Google" id="ProtNLM"/>
    </source>
</evidence>
<dbReference type="Proteomes" id="UP000814176">
    <property type="component" value="Unassembled WGS sequence"/>
</dbReference>
<proteinExistence type="predicted"/>
<dbReference type="RefSeq" id="XP_047773656.1">
    <property type="nucleotide sequence ID" value="XM_047918154.1"/>
</dbReference>